<comment type="caution">
    <text evidence="7">The sequence shown here is derived from an EMBL/GenBank/DDBJ whole genome shotgun (WGS) entry which is preliminary data.</text>
</comment>
<evidence type="ECO:0000259" key="6">
    <source>
        <dbReference type="Pfam" id="PF01699"/>
    </source>
</evidence>
<name>A0A0D6XAS8_THEFI</name>
<dbReference type="PANTHER" id="PTHR10846">
    <property type="entry name" value="SODIUM/POTASSIUM/CALCIUM EXCHANGER"/>
    <property type="match status" value="1"/>
</dbReference>
<protein>
    <submittedName>
        <fullName evidence="7">Sodium:proton exchanger</fullName>
    </submittedName>
</protein>
<dbReference type="PANTHER" id="PTHR10846:SF8">
    <property type="entry name" value="INNER MEMBRANE PROTEIN YRBG"/>
    <property type="match status" value="1"/>
</dbReference>
<keyword evidence="8" id="KW-1185">Reference proteome</keyword>
<dbReference type="GO" id="GO:0006874">
    <property type="term" value="P:intracellular calcium ion homeostasis"/>
    <property type="evidence" value="ECO:0007669"/>
    <property type="project" value="TreeGrafter"/>
</dbReference>
<dbReference type="STRING" id="276.THFILI_00730"/>
<feature type="transmembrane region" description="Helical" evidence="5">
    <location>
        <begin position="209"/>
        <end position="232"/>
    </location>
</feature>
<sequence>MTLALFLLLAGAVVLAGSRVAFYGDALAEKTGLGRTWMGLVLVAATTSLPELATGTSAALEGLGDLALGDVLGSGLFNLVLLSLLDALGGRVPLLSRVQLGHALAIGFGVILYGLVGLSLWLKGPSLGPVALFAPLALLVYLLAARLTFLYERRRPQAEVDRLERLYQEVPLARAVWGYALNGGVVVLAAVFLPLVAERLAQETGLGSTFVGTVFLAFTTSLPEVVVSLAAVRLGAWDLAVGNVLGSNLFNALILAWDDLLFPGTLLQAVGSTHLVAVFALLAMYGVVLVGLTYQALAKVAVLGWDTLALLGIYGSAVYLLYAFR</sequence>
<feature type="transmembrane region" description="Helical" evidence="5">
    <location>
        <begin position="172"/>
        <end position="197"/>
    </location>
</feature>
<feature type="transmembrane region" description="Helical" evidence="5">
    <location>
        <begin position="269"/>
        <end position="290"/>
    </location>
</feature>
<feature type="transmembrane region" description="Helical" evidence="5">
    <location>
        <begin position="100"/>
        <end position="122"/>
    </location>
</feature>
<reference evidence="7 8" key="1">
    <citation type="journal article" date="2015" name="Genome Announc.">
        <title>Draft Genome Sequence of the Thermophile Thermus filiformis ATCC 43280, Producer of Carotenoid-(Di)glucoside-Branched Fatty Acid (Di)esters and Source of Hyperthermostable Enzymes of Biotechnological Interest.</title>
        <authorList>
            <person name="Mandelli F."/>
            <person name="Oliveira Ramires B."/>
            <person name="Couger M.B."/>
            <person name="Paixao D.A."/>
            <person name="Camilo C.M."/>
            <person name="Polikarpov I."/>
            <person name="Prade R."/>
            <person name="Riano-Pachon D.M."/>
            <person name="Squina F.M."/>
        </authorList>
    </citation>
    <scope>NUCLEOTIDE SEQUENCE [LARGE SCALE GENOMIC DNA]</scope>
    <source>
        <strain evidence="7 8">ATCC 43280</strain>
    </source>
</reference>
<gene>
    <name evidence="7" type="ORF">THFILI_00730</name>
</gene>
<proteinExistence type="predicted"/>
<dbReference type="AlphaFoldDB" id="A0A0D6XAS8"/>
<dbReference type="InterPro" id="IPR004481">
    <property type="entry name" value="K/Na/Ca-exchanger"/>
</dbReference>
<feature type="domain" description="Sodium/calcium exchanger membrane region" evidence="6">
    <location>
        <begin position="176"/>
        <end position="322"/>
    </location>
</feature>
<comment type="subcellular location">
    <subcellularLocation>
        <location evidence="1">Membrane</location>
        <topology evidence="1">Multi-pass membrane protein</topology>
    </subcellularLocation>
</comment>
<dbReference type="Gene3D" id="1.20.1420.30">
    <property type="entry name" value="NCX, central ion-binding region"/>
    <property type="match status" value="1"/>
</dbReference>
<feature type="transmembrane region" description="Helical" evidence="5">
    <location>
        <begin position="128"/>
        <end position="151"/>
    </location>
</feature>
<evidence type="ECO:0000256" key="1">
    <source>
        <dbReference type="ARBA" id="ARBA00004141"/>
    </source>
</evidence>
<keyword evidence="3 5" id="KW-1133">Transmembrane helix</keyword>
<feature type="transmembrane region" description="Helical" evidence="5">
    <location>
        <begin position="66"/>
        <end position="88"/>
    </location>
</feature>
<keyword evidence="2 5" id="KW-0812">Transmembrane</keyword>
<dbReference type="Proteomes" id="UP000030364">
    <property type="component" value="Unassembled WGS sequence"/>
</dbReference>
<feature type="transmembrane region" description="Helical" evidence="5">
    <location>
        <begin position="239"/>
        <end position="257"/>
    </location>
</feature>
<dbReference type="RefSeq" id="WP_038067716.1">
    <property type="nucleotide sequence ID" value="NZ_JPSL02000033.1"/>
</dbReference>
<evidence type="ECO:0000256" key="4">
    <source>
        <dbReference type="ARBA" id="ARBA00023136"/>
    </source>
</evidence>
<dbReference type="InterPro" id="IPR044880">
    <property type="entry name" value="NCX_ion-bd_dom_sf"/>
</dbReference>
<feature type="domain" description="Sodium/calcium exchanger membrane region" evidence="6">
    <location>
        <begin position="3"/>
        <end position="141"/>
    </location>
</feature>
<feature type="transmembrane region" description="Helical" evidence="5">
    <location>
        <begin position="302"/>
        <end position="324"/>
    </location>
</feature>
<accession>A0A0D6XAS8</accession>
<evidence type="ECO:0000256" key="3">
    <source>
        <dbReference type="ARBA" id="ARBA00022989"/>
    </source>
</evidence>
<evidence type="ECO:0000256" key="5">
    <source>
        <dbReference type="SAM" id="Phobius"/>
    </source>
</evidence>
<dbReference type="GO" id="GO:0005886">
    <property type="term" value="C:plasma membrane"/>
    <property type="evidence" value="ECO:0007669"/>
    <property type="project" value="TreeGrafter"/>
</dbReference>
<dbReference type="InterPro" id="IPR004837">
    <property type="entry name" value="NaCa_Exmemb"/>
</dbReference>
<dbReference type="OrthoDB" id="9794225at2"/>
<dbReference type="GO" id="GO:0005262">
    <property type="term" value="F:calcium channel activity"/>
    <property type="evidence" value="ECO:0007669"/>
    <property type="project" value="TreeGrafter"/>
</dbReference>
<evidence type="ECO:0000313" key="7">
    <source>
        <dbReference type="EMBL" id="KIX84797.1"/>
    </source>
</evidence>
<evidence type="ECO:0000313" key="8">
    <source>
        <dbReference type="Proteomes" id="UP000030364"/>
    </source>
</evidence>
<organism evidence="7 8">
    <name type="scientific">Thermus filiformis</name>
    <dbReference type="NCBI Taxonomy" id="276"/>
    <lineage>
        <taxon>Bacteria</taxon>
        <taxon>Thermotogati</taxon>
        <taxon>Deinococcota</taxon>
        <taxon>Deinococci</taxon>
        <taxon>Thermales</taxon>
        <taxon>Thermaceae</taxon>
        <taxon>Thermus</taxon>
    </lineage>
</organism>
<dbReference type="GO" id="GO:0008273">
    <property type="term" value="F:calcium, potassium:sodium antiporter activity"/>
    <property type="evidence" value="ECO:0007669"/>
    <property type="project" value="TreeGrafter"/>
</dbReference>
<keyword evidence="4 5" id="KW-0472">Membrane</keyword>
<dbReference type="Pfam" id="PF01699">
    <property type="entry name" value="Na_Ca_ex"/>
    <property type="match status" value="2"/>
</dbReference>
<evidence type="ECO:0000256" key="2">
    <source>
        <dbReference type="ARBA" id="ARBA00022692"/>
    </source>
</evidence>
<dbReference type="EMBL" id="JPSL02000033">
    <property type="protein sequence ID" value="KIX84797.1"/>
    <property type="molecule type" value="Genomic_DNA"/>
</dbReference>